<feature type="compositionally biased region" description="Low complexity" evidence="1">
    <location>
        <begin position="356"/>
        <end position="392"/>
    </location>
</feature>
<organism evidence="4 5">
    <name type="scientific">Sporothrix epigloea</name>
    <dbReference type="NCBI Taxonomy" id="1892477"/>
    <lineage>
        <taxon>Eukaryota</taxon>
        <taxon>Fungi</taxon>
        <taxon>Dikarya</taxon>
        <taxon>Ascomycota</taxon>
        <taxon>Pezizomycotina</taxon>
        <taxon>Sordariomycetes</taxon>
        <taxon>Sordariomycetidae</taxon>
        <taxon>Ophiostomatales</taxon>
        <taxon>Ophiostomataceae</taxon>
        <taxon>Sporothrix</taxon>
    </lineage>
</organism>
<name>A0ABP0DYE8_9PEZI</name>
<accession>A0ABP0DYE8</accession>
<keyword evidence="3" id="KW-0732">Signal</keyword>
<keyword evidence="2" id="KW-0812">Transmembrane</keyword>
<keyword evidence="2" id="KW-0472">Membrane</keyword>
<feature type="region of interest" description="Disordered" evidence="1">
    <location>
        <begin position="320"/>
        <end position="457"/>
    </location>
</feature>
<feature type="chain" id="PRO_5047003553" evidence="3">
    <location>
        <begin position="19"/>
        <end position="477"/>
    </location>
</feature>
<dbReference type="Proteomes" id="UP001642501">
    <property type="component" value="Unassembled WGS sequence"/>
</dbReference>
<feature type="region of interest" description="Disordered" evidence="1">
    <location>
        <begin position="208"/>
        <end position="261"/>
    </location>
</feature>
<dbReference type="EMBL" id="CAWUOM010000127">
    <property type="protein sequence ID" value="CAK7273229.1"/>
    <property type="molecule type" value="Genomic_DNA"/>
</dbReference>
<proteinExistence type="predicted"/>
<feature type="transmembrane region" description="Helical" evidence="2">
    <location>
        <begin position="265"/>
        <end position="288"/>
    </location>
</feature>
<evidence type="ECO:0000256" key="3">
    <source>
        <dbReference type="SAM" id="SignalP"/>
    </source>
</evidence>
<evidence type="ECO:0000256" key="1">
    <source>
        <dbReference type="SAM" id="MobiDB-lite"/>
    </source>
</evidence>
<evidence type="ECO:0000313" key="4">
    <source>
        <dbReference type="EMBL" id="CAK7273229.1"/>
    </source>
</evidence>
<feature type="compositionally biased region" description="Pro residues" evidence="1">
    <location>
        <begin position="245"/>
        <end position="257"/>
    </location>
</feature>
<evidence type="ECO:0000256" key="2">
    <source>
        <dbReference type="SAM" id="Phobius"/>
    </source>
</evidence>
<reference evidence="4 5" key="1">
    <citation type="submission" date="2024-01" db="EMBL/GenBank/DDBJ databases">
        <authorList>
            <person name="Allen C."/>
            <person name="Tagirdzhanova G."/>
        </authorList>
    </citation>
    <scope>NUCLEOTIDE SEQUENCE [LARGE SCALE GENOMIC DNA]</scope>
    <source>
        <strain evidence="4 5">CBS 573.63</strain>
    </source>
</reference>
<feature type="compositionally biased region" description="Low complexity" evidence="1">
    <location>
        <begin position="215"/>
        <end position="244"/>
    </location>
</feature>
<feature type="signal peptide" evidence="3">
    <location>
        <begin position="1"/>
        <end position="18"/>
    </location>
</feature>
<protein>
    <submittedName>
        <fullName evidence="4">Uncharacterized protein</fullName>
    </submittedName>
</protein>
<gene>
    <name evidence="4" type="ORF">SEPCBS57363_005550</name>
</gene>
<feature type="compositionally biased region" description="Polar residues" evidence="1">
    <location>
        <begin position="327"/>
        <end position="337"/>
    </location>
</feature>
<comment type="caution">
    <text evidence="4">The sequence shown here is derived from an EMBL/GenBank/DDBJ whole genome shotgun (WGS) entry which is preliminary data.</text>
</comment>
<keyword evidence="5" id="KW-1185">Reference proteome</keyword>
<evidence type="ECO:0000313" key="5">
    <source>
        <dbReference type="Proteomes" id="UP001642501"/>
    </source>
</evidence>
<keyword evidence="2" id="KW-1133">Transmembrane helix</keyword>
<sequence>MGSAFLAAAVLFGAAAEAFNYKPARATVLPEIPGDAMTPKPTSPPELRRQLFNRAVGTTVFYAPDNTCGYLSGNEDNAYTCNDVNAQCAIITLSKSGFIGCCDNNDCGGFHLSCVDSSQFYSASVCGSSCASDTFTLKCTESSLPYCNAVSINGGASLQVYGYFCNDAAVSTVQAILTTYSGESDGRSFSASLLNAVTLDSTAAQTETFGGGSAGSTTTSTPTSSSTTTSSSSSSSGSNGHTSPTPVPIPSPSPTPAPAKKSNTAAIVGGAVGGVAGLAVICLAIYFIMRSQRKKSAMTPASGNPGTAGAAPGGAPLTGAAVAGNAAPSSPGMSQVNTPPPQPYYADPSKTPEYTYAGQGQGSPQPGQYPYQQGQPQPYPSHQPYYAAAAVAPSPDRTDSTSPLPVGSPMHDYRMSSVSTVGASPYPGSVSPQTTGATGSVGAMPGQPQVPPTIHEAGGSAVGMANDNHHGVMHELE</sequence>